<accession>A0A1R4GZ87</accession>
<evidence type="ECO:0000259" key="2">
    <source>
        <dbReference type="Pfam" id="PF21781"/>
    </source>
</evidence>
<gene>
    <name evidence="3" type="ORF">CRENPOLYSF2_110004</name>
</gene>
<evidence type="ECO:0000313" key="4">
    <source>
        <dbReference type="Proteomes" id="UP000195442"/>
    </source>
</evidence>
<name>A0A1R4GZ87_9GAMM</name>
<dbReference type="Proteomes" id="UP000195442">
    <property type="component" value="Unassembled WGS sequence"/>
</dbReference>
<reference evidence="4" key="1">
    <citation type="submission" date="2017-02" db="EMBL/GenBank/DDBJ databases">
        <authorList>
            <person name="Daims H."/>
        </authorList>
    </citation>
    <scope>NUCLEOTIDE SEQUENCE [LARGE SCALE GENOMIC DNA]</scope>
</reference>
<dbReference type="RefSeq" id="WP_087145558.1">
    <property type="nucleotide sequence ID" value="NZ_FUKJ01000013.1"/>
</dbReference>
<organism evidence="3 4">
    <name type="scientific">Crenothrix polyspora</name>
    <dbReference type="NCBI Taxonomy" id="360316"/>
    <lineage>
        <taxon>Bacteria</taxon>
        <taxon>Pseudomonadati</taxon>
        <taxon>Pseudomonadota</taxon>
        <taxon>Gammaproteobacteria</taxon>
        <taxon>Methylococcales</taxon>
        <taxon>Crenotrichaceae</taxon>
        <taxon>Crenothrix</taxon>
    </lineage>
</organism>
<dbReference type="AlphaFoldDB" id="A0A1R4GZ87"/>
<feature type="domain" description="DUF6876" evidence="2">
    <location>
        <begin position="36"/>
        <end position="151"/>
    </location>
</feature>
<feature type="region of interest" description="Disordered" evidence="1">
    <location>
        <begin position="1"/>
        <end position="29"/>
    </location>
</feature>
<protein>
    <recommendedName>
        <fullName evidence="2">DUF6876 domain-containing protein</fullName>
    </recommendedName>
</protein>
<dbReference type="Pfam" id="PF21781">
    <property type="entry name" value="DUF6876"/>
    <property type="match status" value="1"/>
</dbReference>
<evidence type="ECO:0000313" key="3">
    <source>
        <dbReference type="EMBL" id="SJM89285.1"/>
    </source>
</evidence>
<keyword evidence="4" id="KW-1185">Reference proteome</keyword>
<sequence>MTTELTTEILSTPQGAGSNPALDDDEKQPRRLTSEQLTHELRQYTGSENWYRHGLNRKMLYTDGVKFFAENGGEQGAYWLLDLIATDTWQLLKQEAFLVINMTVKDNKADCVVDDGNGRVIKTSHITYTDLQAGIWKFYLTGDILLLPGEY</sequence>
<feature type="compositionally biased region" description="Polar residues" evidence="1">
    <location>
        <begin position="1"/>
        <end position="17"/>
    </location>
</feature>
<dbReference type="InterPro" id="IPR049241">
    <property type="entry name" value="DUF6876"/>
</dbReference>
<dbReference type="EMBL" id="FUKJ01000013">
    <property type="protein sequence ID" value="SJM89285.1"/>
    <property type="molecule type" value="Genomic_DNA"/>
</dbReference>
<dbReference type="OrthoDB" id="1255124at2"/>
<evidence type="ECO:0000256" key="1">
    <source>
        <dbReference type="SAM" id="MobiDB-lite"/>
    </source>
</evidence>
<proteinExistence type="predicted"/>